<keyword evidence="5" id="KW-1133">Transmembrane helix</keyword>
<dbReference type="SUPFAM" id="SSF46626">
    <property type="entry name" value="Cytochrome c"/>
    <property type="match status" value="1"/>
</dbReference>
<evidence type="ECO:0000256" key="3">
    <source>
        <dbReference type="ARBA" id="ARBA00023004"/>
    </source>
</evidence>
<evidence type="ECO:0000256" key="1">
    <source>
        <dbReference type="ARBA" id="ARBA00022617"/>
    </source>
</evidence>
<keyword evidence="5" id="KW-0812">Transmembrane</keyword>
<dbReference type="InterPro" id="IPR051395">
    <property type="entry name" value="Cytochrome_c_Peroxidase/MauG"/>
</dbReference>
<evidence type="ECO:0000259" key="6">
    <source>
        <dbReference type="PROSITE" id="PS51007"/>
    </source>
</evidence>
<dbReference type="GO" id="GO:0020037">
    <property type="term" value="F:heme binding"/>
    <property type="evidence" value="ECO:0007669"/>
    <property type="project" value="InterPro"/>
</dbReference>
<dbReference type="Proteomes" id="UP000514713">
    <property type="component" value="Chromosome"/>
</dbReference>
<name>A0A7D7LED7_9NOSO</name>
<feature type="transmembrane region" description="Helical" evidence="5">
    <location>
        <begin position="21"/>
        <end position="40"/>
    </location>
</feature>
<dbReference type="GO" id="GO:0004130">
    <property type="term" value="F:cytochrome-c peroxidase activity"/>
    <property type="evidence" value="ECO:0007669"/>
    <property type="project" value="TreeGrafter"/>
</dbReference>
<sequence length="488" mass="55347">MTEQTNPTLLPTSIKGVFQRIWVVIVGIVAVAVFFLWPVLSNSPVDYADIENHFKYGSIGSEPINGIPYWIWKVLPELFPDKLPGQGYNSLGFIKEADKDLPVGFSQRRVFIDRVGLNCAVCHTGTLRNTPNSEHQVMTTMPANVLNLQGYIKFLSAVGVDERFTANRMLPEIEKISGGLNPIEKLLYRFIAIPQTRDALINQAYRLKFVEEQPDWGPGRVDTFNPYKAIQFHFPMDKLREDELIGTSDFPSIWNQKPREGLQLHWDGNNTSVDERNKSAALGTGVTPTTIDLPRIQRVADWLWELPPPKYPYEVNETLAVTGKPLFESNCASCHAFGGTDIGKVVPIQEIGTDPHRLDSFTYETISNQNTLYAGYPWRFKSFRKTNGYANMPLDGVWLRGPYLHNGSVPTLRDLLEKPENRPQEFYRGYDVIDREKVGFVSDVAEENGKNYFKFDTKLDGNSNSGHLYGVDLSPEEKDAIVEYMKKL</sequence>
<dbReference type="InterPro" id="IPR009056">
    <property type="entry name" value="Cyt_c-like_dom"/>
</dbReference>
<dbReference type="PANTHER" id="PTHR30600:SF9">
    <property type="entry name" value="BLR7738 PROTEIN"/>
    <property type="match status" value="1"/>
</dbReference>
<dbReference type="InterPro" id="IPR036909">
    <property type="entry name" value="Cyt_c-like_dom_sf"/>
</dbReference>
<evidence type="ECO:0000313" key="8">
    <source>
        <dbReference type="Proteomes" id="UP000514713"/>
    </source>
</evidence>
<dbReference type="EMBL" id="CP054698">
    <property type="protein sequence ID" value="QMS91333.1"/>
    <property type="molecule type" value="Genomic_DNA"/>
</dbReference>
<evidence type="ECO:0000256" key="5">
    <source>
        <dbReference type="SAM" id="Phobius"/>
    </source>
</evidence>
<keyword evidence="5" id="KW-0472">Membrane</keyword>
<dbReference type="PROSITE" id="PS51007">
    <property type="entry name" value="CYTC"/>
    <property type="match status" value="1"/>
</dbReference>
<dbReference type="AlphaFoldDB" id="A0A7D7LED7"/>
<organism evidence="7 8">
    <name type="scientific">Nostoc edaphicum CCNP1411</name>
    <dbReference type="NCBI Taxonomy" id="1472755"/>
    <lineage>
        <taxon>Bacteria</taxon>
        <taxon>Bacillati</taxon>
        <taxon>Cyanobacteriota</taxon>
        <taxon>Cyanophyceae</taxon>
        <taxon>Nostocales</taxon>
        <taxon>Nostocaceae</taxon>
        <taxon>Nostoc</taxon>
    </lineage>
</organism>
<evidence type="ECO:0000313" key="7">
    <source>
        <dbReference type="EMBL" id="QMS91333.1"/>
    </source>
</evidence>
<keyword evidence="8" id="KW-1185">Reference proteome</keyword>
<protein>
    <submittedName>
        <fullName evidence="7">Cytochrome c</fullName>
    </submittedName>
</protein>
<accession>A0A7D7LED7</accession>
<keyword evidence="2 4" id="KW-0479">Metal-binding</keyword>
<keyword evidence="1 4" id="KW-0349">Heme</keyword>
<keyword evidence="3 4" id="KW-0408">Iron</keyword>
<dbReference type="Pfam" id="PF21419">
    <property type="entry name" value="RoxA-like_Cyt-c"/>
    <property type="match status" value="1"/>
</dbReference>
<dbReference type="Gene3D" id="1.10.760.10">
    <property type="entry name" value="Cytochrome c-like domain"/>
    <property type="match status" value="1"/>
</dbReference>
<dbReference type="PANTHER" id="PTHR30600">
    <property type="entry name" value="CYTOCHROME C PEROXIDASE-RELATED"/>
    <property type="match status" value="1"/>
</dbReference>
<evidence type="ECO:0000256" key="2">
    <source>
        <dbReference type="ARBA" id="ARBA00022723"/>
    </source>
</evidence>
<dbReference type="RefSeq" id="WP_181928969.1">
    <property type="nucleotide sequence ID" value="NZ_CP054698.1"/>
</dbReference>
<dbReference type="KEGG" id="ned:HUN01_28430"/>
<reference evidence="8" key="1">
    <citation type="submission" date="2020-06" db="EMBL/GenBank/DDBJ databases">
        <title>Nostoc edaphicum CCNP1411 genome.</title>
        <authorList>
            <person name="Fidor A."/>
            <person name="Grabski M."/>
            <person name="Gawor J."/>
            <person name="Gromadka R."/>
            <person name="Wegrzyn G."/>
            <person name="Mazur-Marzec H."/>
        </authorList>
    </citation>
    <scope>NUCLEOTIDE SEQUENCE [LARGE SCALE GENOMIC DNA]</scope>
    <source>
        <strain evidence="8">CCNP1411</strain>
    </source>
</reference>
<gene>
    <name evidence="7" type="ORF">HUN01_28430</name>
</gene>
<proteinExistence type="predicted"/>
<dbReference type="GO" id="GO:0009055">
    <property type="term" value="F:electron transfer activity"/>
    <property type="evidence" value="ECO:0007669"/>
    <property type="project" value="InterPro"/>
</dbReference>
<dbReference type="GO" id="GO:0046872">
    <property type="term" value="F:metal ion binding"/>
    <property type="evidence" value="ECO:0007669"/>
    <property type="project" value="UniProtKB-KW"/>
</dbReference>
<feature type="domain" description="Cytochrome c" evidence="6">
    <location>
        <begin position="318"/>
        <end position="488"/>
    </location>
</feature>
<evidence type="ECO:0000256" key="4">
    <source>
        <dbReference type="PROSITE-ProRule" id="PRU00433"/>
    </source>
</evidence>